<evidence type="ECO:0000313" key="1">
    <source>
        <dbReference type="EMBL" id="KAJ2979698.1"/>
    </source>
</evidence>
<dbReference type="EMBL" id="JANJQO010000259">
    <property type="protein sequence ID" value="KAJ2979698.1"/>
    <property type="molecule type" value="Genomic_DNA"/>
</dbReference>
<gene>
    <name evidence="1" type="ORF">NQ176_g3095</name>
</gene>
<reference evidence="1" key="1">
    <citation type="submission" date="2022-08" db="EMBL/GenBank/DDBJ databases">
        <title>Genome Sequence of Lecanicillium fungicola.</title>
        <authorList>
            <person name="Buettner E."/>
        </authorList>
    </citation>
    <scope>NUCLEOTIDE SEQUENCE</scope>
    <source>
        <strain evidence="1">Babe33</strain>
    </source>
</reference>
<dbReference type="Proteomes" id="UP001143910">
    <property type="component" value="Unassembled WGS sequence"/>
</dbReference>
<organism evidence="1 2">
    <name type="scientific">Zarea fungicola</name>
    <dbReference type="NCBI Taxonomy" id="93591"/>
    <lineage>
        <taxon>Eukaryota</taxon>
        <taxon>Fungi</taxon>
        <taxon>Dikarya</taxon>
        <taxon>Ascomycota</taxon>
        <taxon>Pezizomycotina</taxon>
        <taxon>Sordariomycetes</taxon>
        <taxon>Hypocreomycetidae</taxon>
        <taxon>Hypocreales</taxon>
        <taxon>Cordycipitaceae</taxon>
        <taxon>Zarea</taxon>
    </lineage>
</organism>
<keyword evidence="2" id="KW-1185">Reference proteome</keyword>
<accession>A0ACC1NMW9</accession>
<comment type="caution">
    <text evidence="1">The sequence shown here is derived from an EMBL/GenBank/DDBJ whole genome shotgun (WGS) entry which is preliminary data.</text>
</comment>
<sequence length="642" mass="68795">MGASFSSPVYLDAIDYYANTSNILVVPFPNVTKAFGAPVASAMDSFSGYDWTKPFPSTPLDGFKTHLTVATEMPVNETLAQNASTVLTSVTFDAPGIIRSGGKLVAMDRSWYICRHVFITTKPSAKEGAKKDSTCGFLSDACRKDLTTGLTGNWGKAMNGSMCSGLIYDPIPESCFDTFGYSRQDAWAFDTDTLAAAELGDLHTDAKEQRASFRIGTGYHNPYDPDAYAQAMSRTYLVATVWGYSANADPVTIRTPGLSLSCLASDSDHIPQPPPPSSTTSTQTSTSTVPTSTFTPIASDAPYYDQFDNGMTQWKVYDGAFSAQSKSLVAPDSNTGKALLNTDYSDFIFEADITISGGPVPNRNPGLMYRVSDPSAGPDSYHGYCVGITADGQVVLGSAANNWNQLASATATVAVGQVHRLKVRAVGNKFSVWIDDMRTPKLTVTDSTYKSGMTGVKTYQTGAIFDNVQILPLKFWDDFSSKTLDKWHTYSGDFDASGGLIVAQPSGGSMAVISDHLFGDFVMEVDMTVMSAGDVGLVLRITSPTDGNVGYYGYYVGMSNGNVVFGRVGNGWTELSRKDASDIQVGFNHLKVLAKGPNFSIYVNDMIVPKIVVSDATYGTGLAGVRVHNCGSFIQTVAVYNA</sequence>
<name>A0ACC1NMW9_9HYPO</name>
<evidence type="ECO:0000313" key="2">
    <source>
        <dbReference type="Proteomes" id="UP001143910"/>
    </source>
</evidence>
<protein>
    <submittedName>
        <fullName evidence="1">Uncharacterized protein</fullName>
    </submittedName>
</protein>
<proteinExistence type="predicted"/>